<proteinExistence type="predicted"/>
<dbReference type="Pfam" id="PF24539">
    <property type="entry name" value="DUF7600"/>
    <property type="match status" value="1"/>
</dbReference>
<name>A0A0B7JX93_BIOOC</name>
<dbReference type="Gene3D" id="1.20.1280.50">
    <property type="match status" value="1"/>
</dbReference>
<dbReference type="SMART" id="SM00256">
    <property type="entry name" value="FBOX"/>
    <property type="match status" value="1"/>
</dbReference>
<feature type="domain" description="F-box" evidence="1">
    <location>
        <begin position="209"/>
        <end position="255"/>
    </location>
</feature>
<dbReference type="InterPro" id="IPR056021">
    <property type="entry name" value="DUF7600"/>
</dbReference>
<reference evidence="2" key="1">
    <citation type="submission" date="2015-01" db="EMBL/GenBank/DDBJ databases">
        <authorList>
            <person name="Durling Mikael"/>
        </authorList>
    </citation>
    <scope>NUCLEOTIDE SEQUENCE</scope>
</reference>
<dbReference type="AlphaFoldDB" id="A0A0B7JX93"/>
<dbReference type="Pfam" id="PF12937">
    <property type="entry name" value="F-box-like"/>
    <property type="match status" value="1"/>
</dbReference>
<evidence type="ECO:0000259" key="1">
    <source>
        <dbReference type="PROSITE" id="PS50181"/>
    </source>
</evidence>
<gene>
    <name evidence="2" type="ORF">BN869_000005750_1</name>
</gene>
<dbReference type="SUPFAM" id="SSF81383">
    <property type="entry name" value="F-box domain"/>
    <property type="match status" value="1"/>
</dbReference>
<protein>
    <recommendedName>
        <fullName evidence="1">F-box domain-containing protein</fullName>
    </recommendedName>
</protein>
<sequence length="479" mass="54605">MQRESVRQNCALCGSHAPSWLPGPISTQNHGFATLRMSMCGQASLERPGALVLQTMPPDNDITNQTQDQPSFTTTEPISMYSDREYVIHDSCLLFLEKTVHSSSFPLRRLYEVLASLPYSEIYQTVDWGRDHGMRDVECECGYDPWLVRLSPDPEHPLRPYSTFDPLRSPQVDELLSNCAMGRSETVPGESSRLNTEIITIDDGHINPSDRFLRLPTEICCLIAQYLPTTDVANIRLVSRAFLSSFDHQSFWASRFHQFHERSWLFEALDTKDRLDWRRLYDLTRYALIDKHLKNRRRIWDLVPMILGTLQLRWHGTLDRTAPMDADHSLGVVARCHKQRPGFDIREVSRIHLLHKVPVPARLSQIRVSFTKLGDAKYVCGFTFWPVDGPPCHMGYESHDQECVNLECFDGIILTTTKRGVRAVRFLSHITTPWLGQTGGFTSYSKLSTERGVKVIEGGFDGCKMISLAISEAETEANT</sequence>
<organism evidence="2">
    <name type="scientific">Bionectria ochroleuca</name>
    <name type="common">Gliocladium roseum</name>
    <dbReference type="NCBI Taxonomy" id="29856"/>
    <lineage>
        <taxon>Eukaryota</taxon>
        <taxon>Fungi</taxon>
        <taxon>Dikarya</taxon>
        <taxon>Ascomycota</taxon>
        <taxon>Pezizomycotina</taxon>
        <taxon>Sordariomycetes</taxon>
        <taxon>Hypocreomycetidae</taxon>
        <taxon>Hypocreales</taxon>
        <taxon>Bionectriaceae</taxon>
        <taxon>Clonostachys</taxon>
    </lineage>
</organism>
<dbReference type="PROSITE" id="PS50181">
    <property type="entry name" value="FBOX"/>
    <property type="match status" value="1"/>
</dbReference>
<dbReference type="InterPro" id="IPR001810">
    <property type="entry name" value="F-box_dom"/>
</dbReference>
<dbReference type="InterPro" id="IPR036047">
    <property type="entry name" value="F-box-like_dom_sf"/>
</dbReference>
<accession>A0A0B7JX93</accession>
<dbReference type="EMBL" id="CDPU01000015">
    <property type="protein sequence ID" value="CEO49693.1"/>
    <property type="molecule type" value="Genomic_DNA"/>
</dbReference>
<evidence type="ECO:0000313" key="2">
    <source>
        <dbReference type="EMBL" id="CEO49693.1"/>
    </source>
</evidence>